<dbReference type="GO" id="GO:0005886">
    <property type="term" value="C:plasma membrane"/>
    <property type="evidence" value="ECO:0007669"/>
    <property type="project" value="UniProtKB-SubCell"/>
</dbReference>
<evidence type="ECO:0000313" key="10">
    <source>
        <dbReference type="Proteomes" id="UP000284057"/>
    </source>
</evidence>
<dbReference type="Gene3D" id="1.20.1530.20">
    <property type="match status" value="1"/>
</dbReference>
<feature type="transmembrane region" description="Helical" evidence="8">
    <location>
        <begin position="285"/>
        <end position="304"/>
    </location>
</feature>
<evidence type="ECO:0000256" key="7">
    <source>
        <dbReference type="ARBA" id="ARBA00023136"/>
    </source>
</evidence>
<feature type="transmembrane region" description="Helical" evidence="8">
    <location>
        <begin position="6"/>
        <end position="22"/>
    </location>
</feature>
<keyword evidence="4" id="KW-1003">Cell membrane</keyword>
<comment type="similarity">
    <text evidence="2">Belongs to the auxin efflux carrier (TC 2.A.69) family.</text>
</comment>
<feature type="transmembrane region" description="Helical" evidence="8">
    <location>
        <begin position="254"/>
        <end position="273"/>
    </location>
</feature>
<gene>
    <name evidence="9" type="ORF">DY240_03060</name>
</gene>
<comment type="subcellular location">
    <subcellularLocation>
        <location evidence="1">Cell membrane</location>
        <topology evidence="1">Multi-pass membrane protein</topology>
    </subcellularLocation>
</comment>
<keyword evidence="10" id="KW-1185">Reference proteome</keyword>
<keyword evidence="7 8" id="KW-0472">Membrane</keyword>
<evidence type="ECO:0000256" key="4">
    <source>
        <dbReference type="ARBA" id="ARBA00022475"/>
    </source>
</evidence>
<feature type="transmembrane region" description="Helical" evidence="8">
    <location>
        <begin position="223"/>
        <end position="242"/>
    </location>
</feature>
<evidence type="ECO:0000313" key="9">
    <source>
        <dbReference type="EMBL" id="RIQ34858.1"/>
    </source>
</evidence>
<dbReference type="RefSeq" id="WP_119658499.1">
    <property type="nucleotide sequence ID" value="NZ_QUAL01000025.1"/>
</dbReference>
<reference evidence="9 10" key="1">
    <citation type="submission" date="2018-09" db="EMBL/GenBank/DDBJ databases">
        <title>Isolation, diversity and antifungal activity of actinobacteria from wheat.</title>
        <authorList>
            <person name="Han C."/>
        </authorList>
    </citation>
    <scope>NUCLEOTIDE SEQUENCE [LARGE SCALE GENOMIC DNA]</scope>
    <source>
        <strain evidence="9 10">NEAU-YY265</strain>
    </source>
</reference>
<dbReference type="InterPro" id="IPR038770">
    <property type="entry name" value="Na+/solute_symporter_sf"/>
</dbReference>
<organism evidence="9 10">
    <name type="scientific">Jiangella rhizosphaerae</name>
    <dbReference type="NCBI Taxonomy" id="2293569"/>
    <lineage>
        <taxon>Bacteria</taxon>
        <taxon>Bacillati</taxon>
        <taxon>Actinomycetota</taxon>
        <taxon>Actinomycetes</taxon>
        <taxon>Jiangellales</taxon>
        <taxon>Jiangellaceae</taxon>
        <taxon>Jiangella</taxon>
    </lineage>
</organism>
<name>A0A418KWX7_9ACTN</name>
<evidence type="ECO:0000256" key="3">
    <source>
        <dbReference type="ARBA" id="ARBA00022448"/>
    </source>
</evidence>
<dbReference type="OrthoDB" id="5405318at2"/>
<dbReference type="PANTHER" id="PTHR36838:SF1">
    <property type="entry name" value="SLR1864 PROTEIN"/>
    <property type="match status" value="1"/>
</dbReference>
<dbReference type="Pfam" id="PF03547">
    <property type="entry name" value="Mem_trans"/>
    <property type="match status" value="2"/>
</dbReference>
<feature type="transmembrane region" description="Helical" evidence="8">
    <location>
        <begin position="190"/>
        <end position="211"/>
    </location>
</feature>
<evidence type="ECO:0000256" key="8">
    <source>
        <dbReference type="SAM" id="Phobius"/>
    </source>
</evidence>
<keyword evidence="5 8" id="KW-0812">Transmembrane</keyword>
<keyword evidence="6 8" id="KW-1133">Transmembrane helix</keyword>
<comment type="caution">
    <text evidence="9">The sequence shown here is derived from an EMBL/GenBank/DDBJ whole genome shotgun (WGS) entry which is preliminary data.</text>
</comment>
<protein>
    <submittedName>
        <fullName evidence="9">AEC family transporter</fullName>
    </submittedName>
</protein>
<sequence length="307" mass="31514">MTSVVTGFAVIVSIIAVGYVLGRTELLGPAGPMVLTRLAFWVASPALMFHTVAEADLAVIVAEPLIATGGSVVVVMAVFAAVGWWRRWGVSYTSLGALCSGLVNAGNLGIPIAAYVLGDATLVAPILLMQTIVIVPVALTVLDLAGRGASMPMWQRFLTPLQSPITVASLAGVVVAATGVTVPKPLMEPFVLVGAISIPSVLMVFGISLRGSSRPGRGPDRGPLALAVGLKTVVHPAVAYLLGRALGLSSPELLAVVVLSALPTAQNALTFALRYGHAQVLVREAVLVTTVLSLPVLILVAALLRSG</sequence>
<feature type="transmembrane region" description="Helical" evidence="8">
    <location>
        <begin position="123"/>
        <end position="145"/>
    </location>
</feature>
<evidence type="ECO:0000256" key="5">
    <source>
        <dbReference type="ARBA" id="ARBA00022692"/>
    </source>
</evidence>
<feature type="transmembrane region" description="Helical" evidence="8">
    <location>
        <begin position="65"/>
        <end position="85"/>
    </location>
</feature>
<feature type="transmembrane region" description="Helical" evidence="8">
    <location>
        <begin position="97"/>
        <end position="117"/>
    </location>
</feature>
<accession>A0A418KWX7</accession>
<feature type="transmembrane region" description="Helical" evidence="8">
    <location>
        <begin position="157"/>
        <end position="178"/>
    </location>
</feature>
<dbReference type="EMBL" id="QUAL01000025">
    <property type="protein sequence ID" value="RIQ34858.1"/>
    <property type="molecule type" value="Genomic_DNA"/>
</dbReference>
<proteinExistence type="inferred from homology"/>
<dbReference type="Proteomes" id="UP000284057">
    <property type="component" value="Unassembled WGS sequence"/>
</dbReference>
<evidence type="ECO:0000256" key="1">
    <source>
        <dbReference type="ARBA" id="ARBA00004651"/>
    </source>
</evidence>
<evidence type="ECO:0000256" key="6">
    <source>
        <dbReference type="ARBA" id="ARBA00022989"/>
    </source>
</evidence>
<dbReference type="AlphaFoldDB" id="A0A418KWX7"/>
<dbReference type="GO" id="GO:0055085">
    <property type="term" value="P:transmembrane transport"/>
    <property type="evidence" value="ECO:0007669"/>
    <property type="project" value="InterPro"/>
</dbReference>
<feature type="transmembrane region" description="Helical" evidence="8">
    <location>
        <begin position="34"/>
        <end position="53"/>
    </location>
</feature>
<dbReference type="PANTHER" id="PTHR36838">
    <property type="entry name" value="AUXIN EFFLUX CARRIER FAMILY PROTEIN"/>
    <property type="match status" value="1"/>
</dbReference>
<evidence type="ECO:0000256" key="2">
    <source>
        <dbReference type="ARBA" id="ARBA00010145"/>
    </source>
</evidence>
<keyword evidence="3" id="KW-0813">Transport</keyword>
<dbReference type="InterPro" id="IPR004776">
    <property type="entry name" value="Mem_transp_PIN-like"/>
</dbReference>